<dbReference type="PROSITE" id="PS50089">
    <property type="entry name" value="ZF_RING_2"/>
    <property type="match status" value="1"/>
</dbReference>
<dbReference type="SUPFAM" id="SSF53300">
    <property type="entry name" value="vWA-like"/>
    <property type="match status" value="1"/>
</dbReference>
<dbReference type="InterPro" id="IPR036465">
    <property type="entry name" value="vWFA_dom_sf"/>
</dbReference>
<protein>
    <recommendedName>
        <fullName evidence="7">von Willebrand and RING finger domain-containing protein</fullName>
    </recommendedName>
</protein>
<dbReference type="PANTHER" id="PTHR10579">
    <property type="entry name" value="CALCIUM-ACTIVATED CHLORIDE CHANNEL REGULATOR"/>
    <property type="match status" value="1"/>
</dbReference>
<evidence type="ECO:0000259" key="3">
    <source>
        <dbReference type="PROSITE" id="PS50089"/>
    </source>
</evidence>
<dbReference type="GeneID" id="40749796"/>
<dbReference type="InterPro" id="IPR011993">
    <property type="entry name" value="PH-like_dom_sf"/>
</dbReference>
<feature type="domain" description="RING-type" evidence="3">
    <location>
        <begin position="110"/>
        <end position="156"/>
    </location>
</feature>
<dbReference type="STRING" id="1043002.A0A074XW70"/>
<dbReference type="PROSITE" id="PS50234">
    <property type="entry name" value="VWFA"/>
    <property type="match status" value="1"/>
</dbReference>
<feature type="compositionally biased region" description="Pro residues" evidence="2">
    <location>
        <begin position="995"/>
        <end position="1007"/>
    </location>
</feature>
<dbReference type="AlphaFoldDB" id="A0A074XW70"/>
<dbReference type="GO" id="GO:0008270">
    <property type="term" value="F:zinc ion binding"/>
    <property type="evidence" value="ECO:0007669"/>
    <property type="project" value="UniProtKB-KW"/>
</dbReference>
<sequence length="1123" mass="123901">MDMAGPQHSAPVNFASVFRPSSRSSHLHTTSPLDTTATTSTPNSKTTRRFASLRGLHDRPTTSRLKKQPTTASTSTSTVRFQEKQDELGAMIDATGPKSRRERTLIGTECAACEEPLEHTLRGERILQLSCGHVAHEACFYEFIKEFESQECPSCNAPLGLDTSRGGNLNFAKLNNLVNNRSTNSPDLRDRTRDSDNTPTPWDDPPRQPHHSHHTSVQTAIQDPSPRPPTQASFTRSHQHNNSVNTHNTHNNSVQTRSVESRQHGRNNSQATDESHNRRIEYDLQSIAADIPSPRPNVKNPIPAPTVTVRTEFPTLNRSRQQQSLTCLVTVEVVDGKWRADVEDIMSLAADNTDAMSIPRSPEPQRQFDLPHTPSHVLDRVTEDLHTKVDNWHGLDFSRFGRLLLHGTIRVGKDRQSWQDLECYLFTEMLICIKEKKPQHQWETASESAKMRTKCTLKGSILIKRHLKQVQFVPEHDILTLNLSVAELPHFHLQFRDRSQLDIWRRALISINSLELSESDEDLETSGTDEDDLASRGGRRSSIPSSYGAAKSAYTAPTEYTSPTFRGTQGFRLPAAMHVPLDIVVVVPISSSMQGLKISLLRDVLRFLVNNLGEQDRMGLVTYGSSGGSMPVVGMTSKTWNGWSRVFEAIKPIGQKSLRADVVDGANVAMDLLMQRKAANPISGIMLISDSTTSDIESVDFVVSRAEAAKIAIHSFGLGLTHKPDTMIELSTRTKATYTYVKDWMMLRECVAGCLGSLQSVSHQNAKLKLRLPEGSPAKFVKISGALQITKRATGRDAEASLGDLRFGDKRDILVQLAISPDNSTPEQDLQDPWETIVSGLEALGGPLEQDDMRPVSVEEVPLIQADLAWGDILREGNVSQLPRPSLLAITMLPPVSKKASMSRTVSPPIPPHPSVVQRRMELLTSDMLTRALTLVSRGQHERASHLLTETRSILKGLGKGGLPPLPPPSAPPTARLPPTPTASIHSNGTDQLPSGPPTGPLPPPPMFMGTPLSMEPRRTPTPPRLEPLSPFTPAAGIDADIMSALDTELASSLEWINHPAVFGRDSRKAVLQAIGVISSQRGFTMRTPAESLWATRVPGTRRLNDRSREWRETGDELLAEES</sequence>
<keyword evidence="1" id="KW-0862">Zinc</keyword>
<feature type="compositionally biased region" description="Acidic residues" evidence="2">
    <location>
        <begin position="520"/>
        <end position="532"/>
    </location>
</feature>
<feature type="compositionally biased region" description="Polar residues" evidence="2">
    <location>
        <begin position="68"/>
        <end position="79"/>
    </location>
</feature>
<feature type="compositionally biased region" description="Low complexity" evidence="2">
    <location>
        <begin position="240"/>
        <end position="256"/>
    </location>
</feature>
<evidence type="ECO:0000313" key="5">
    <source>
        <dbReference type="EMBL" id="KEQ89725.1"/>
    </source>
</evidence>
<dbReference type="Pfam" id="PF15411">
    <property type="entry name" value="PH_10"/>
    <property type="match status" value="1"/>
</dbReference>
<dbReference type="InterPro" id="IPR001841">
    <property type="entry name" value="Znf_RING"/>
</dbReference>
<evidence type="ECO:0000256" key="2">
    <source>
        <dbReference type="SAM" id="MobiDB-lite"/>
    </source>
</evidence>
<feature type="region of interest" description="Disordered" evidence="2">
    <location>
        <begin position="956"/>
        <end position="1022"/>
    </location>
</feature>
<dbReference type="SUPFAM" id="SSF50729">
    <property type="entry name" value="PH domain-like"/>
    <property type="match status" value="1"/>
</dbReference>
<keyword evidence="6" id="KW-1185">Reference proteome</keyword>
<feature type="compositionally biased region" description="Basic and acidic residues" evidence="2">
    <location>
        <begin position="187"/>
        <end position="196"/>
    </location>
</feature>
<evidence type="ECO:0000313" key="6">
    <source>
        <dbReference type="Proteomes" id="UP000030706"/>
    </source>
</evidence>
<dbReference type="SMART" id="SM00327">
    <property type="entry name" value="VWA"/>
    <property type="match status" value="1"/>
</dbReference>
<dbReference type="HOGENOM" id="CLU_006368_0_0_1"/>
<dbReference type="RefSeq" id="XP_029765912.1">
    <property type="nucleotide sequence ID" value="XM_029907490.1"/>
</dbReference>
<dbReference type="CDD" id="cd16448">
    <property type="entry name" value="RING-H2"/>
    <property type="match status" value="1"/>
</dbReference>
<dbReference type="PANTHER" id="PTHR10579:SF43">
    <property type="entry name" value="ZINC FINGER (C3HC4-TYPE RING FINGER) FAMILY PROTEIN"/>
    <property type="match status" value="1"/>
</dbReference>
<proteinExistence type="predicted"/>
<feature type="compositionally biased region" description="Polar residues" evidence="2">
    <location>
        <begin position="177"/>
        <end position="186"/>
    </location>
</feature>
<dbReference type="InterPro" id="IPR051266">
    <property type="entry name" value="CLCR"/>
</dbReference>
<feature type="region of interest" description="Disordered" evidence="2">
    <location>
        <begin position="177"/>
        <end position="278"/>
    </location>
</feature>
<dbReference type="SUPFAM" id="SSF57850">
    <property type="entry name" value="RING/U-box"/>
    <property type="match status" value="1"/>
</dbReference>
<dbReference type="Gene3D" id="2.30.29.30">
    <property type="entry name" value="Pleckstrin-homology domain (PH domain)/Phosphotyrosine-binding domain (PTB)"/>
    <property type="match status" value="1"/>
</dbReference>
<feature type="compositionally biased region" description="Pro residues" evidence="2">
    <location>
        <begin position="964"/>
        <end position="981"/>
    </location>
</feature>
<dbReference type="Pfam" id="PF00092">
    <property type="entry name" value="VWA"/>
    <property type="match status" value="1"/>
</dbReference>
<reference evidence="5 6" key="1">
    <citation type="journal article" date="2014" name="BMC Genomics">
        <title>Genome sequencing of four Aureobasidium pullulans varieties: biotechnological potential, stress tolerance, and description of new species.</title>
        <authorList>
            <person name="Gostin Ar C."/>
            <person name="Ohm R.A."/>
            <person name="Kogej T."/>
            <person name="Sonjak S."/>
            <person name="Turk M."/>
            <person name="Zajc J."/>
            <person name="Zalar P."/>
            <person name="Grube M."/>
            <person name="Sun H."/>
            <person name="Han J."/>
            <person name="Sharma A."/>
            <person name="Chiniquy J."/>
            <person name="Ngan C.Y."/>
            <person name="Lipzen A."/>
            <person name="Barry K."/>
            <person name="Grigoriev I.V."/>
            <person name="Gunde-Cimerman N."/>
        </authorList>
    </citation>
    <scope>NUCLEOTIDE SEQUENCE [LARGE SCALE GENOMIC DNA]</scope>
    <source>
        <strain evidence="5 6">EXF-150</strain>
    </source>
</reference>
<dbReference type="Gene3D" id="3.30.40.10">
    <property type="entry name" value="Zinc/RING finger domain, C3HC4 (zinc finger)"/>
    <property type="match status" value="1"/>
</dbReference>
<dbReference type="EMBL" id="KL584974">
    <property type="protein sequence ID" value="KEQ89725.1"/>
    <property type="molecule type" value="Genomic_DNA"/>
</dbReference>
<evidence type="ECO:0000256" key="1">
    <source>
        <dbReference type="PROSITE-ProRule" id="PRU00175"/>
    </source>
</evidence>
<accession>A0A074XW70</accession>
<keyword evidence="1" id="KW-0863">Zinc-finger</keyword>
<gene>
    <name evidence="5" type="ORF">M438DRAFT_361180</name>
</gene>
<evidence type="ECO:0000259" key="4">
    <source>
        <dbReference type="PROSITE" id="PS50234"/>
    </source>
</evidence>
<feature type="region of interest" description="Disordered" evidence="2">
    <location>
        <begin position="520"/>
        <end position="546"/>
    </location>
</feature>
<feature type="region of interest" description="Disordered" evidence="2">
    <location>
        <begin position="19"/>
        <end position="79"/>
    </location>
</feature>
<organism evidence="5 6">
    <name type="scientific">Aureobasidium pullulans EXF-150</name>
    <dbReference type="NCBI Taxonomy" id="1043002"/>
    <lineage>
        <taxon>Eukaryota</taxon>
        <taxon>Fungi</taxon>
        <taxon>Dikarya</taxon>
        <taxon>Ascomycota</taxon>
        <taxon>Pezizomycotina</taxon>
        <taxon>Dothideomycetes</taxon>
        <taxon>Dothideomycetidae</taxon>
        <taxon>Dothideales</taxon>
        <taxon>Saccotheciaceae</taxon>
        <taxon>Aureobasidium</taxon>
    </lineage>
</organism>
<dbReference type="Proteomes" id="UP000030706">
    <property type="component" value="Unassembled WGS sequence"/>
</dbReference>
<feature type="compositionally biased region" description="Polar residues" evidence="2">
    <location>
        <begin position="19"/>
        <end position="28"/>
    </location>
</feature>
<evidence type="ECO:0008006" key="7">
    <source>
        <dbReference type="Google" id="ProtNLM"/>
    </source>
</evidence>
<dbReference type="InterPro" id="IPR002035">
    <property type="entry name" value="VWF_A"/>
</dbReference>
<dbReference type="InterPro" id="IPR013083">
    <property type="entry name" value="Znf_RING/FYVE/PHD"/>
</dbReference>
<name>A0A074XW70_AURPU</name>
<feature type="domain" description="VWFA" evidence="4">
    <location>
        <begin position="582"/>
        <end position="755"/>
    </location>
</feature>
<dbReference type="Gene3D" id="3.40.50.410">
    <property type="entry name" value="von Willebrand factor, type A domain"/>
    <property type="match status" value="1"/>
</dbReference>
<keyword evidence="1" id="KW-0479">Metal-binding</keyword>
<dbReference type="OrthoDB" id="299997at2759"/>
<feature type="compositionally biased region" description="Low complexity" evidence="2">
    <location>
        <begin position="29"/>
        <end position="45"/>
    </location>
</feature>